<reference evidence="2" key="1">
    <citation type="journal article" date="2014" name="Int. J. Syst. Evol. Microbiol.">
        <title>Complete genome sequence of Corynebacterium casei LMG S-19264T (=DSM 44701T), isolated from a smear-ripened cheese.</title>
        <authorList>
            <consortium name="US DOE Joint Genome Institute (JGI-PGF)"/>
            <person name="Walter F."/>
            <person name="Albersmeier A."/>
            <person name="Kalinowski J."/>
            <person name="Ruckert C."/>
        </authorList>
    </citation>
    <scope>NUCLEOTIDE SEQUENCE</scope>
    <source>
        <strain evidence="2">JCM 17820</strain>
    </source>
</reference>
<accession>A0A830GNE2</accession>
<proteinExistence type="predicted"/>
<keyword evidence="3" id="KW-1185">Reference proteome</keyword>
<evidence type="ECO:0000256" key="1">
    <source>
        <dbReference type="SAM" id="Coils"/>
    </source>
</evidence>
<evidence type="ECO:0000313" key="2">
    <source>
        <dbReference type="EMBL" id="GGN94909.1"/>
    </source>
</evidence>
<dbReference type="EMBL" id="BMOU01000003">
    <property type="protein sequence ID" value="GGN94909.1"/>
    <property type="molecule type" value="Genomic_DNA"/>
</dbReference>
<comment type="caution">
    <text evidence="2">The sequence shown here is derived from an EMBL/GenBank/DDBJ whole genome shotgun (WGS) entry which is preliminary data.</text>
</comment>
<sequence length="1288" mass="143504">MSINELFRSDPTRQLEEVQKVNARERAATDVAEFHETDSAKRVLTELGEVIQTHPGEAARFLYLHATFGSGKTHLLKLIGLVADSESEFAHLGDELAQQWPGFDNLARSIDDSHVDRLKPVFLNLLDRDASKEPPLPFLIFEAIGRELGYPTDPNWLLEWAWTVDMEYDGVWDALTDAEHDGQTFEDVLEERASLRRWLYEALPSLTETAGTELDSKAGVKASIERAEDDVDPESFDPAELVQRVETVTDALNEGGPRTELLLGLDEVALFVGDSRHRYREFEETMEALQHGPNPVVVTTGQYSLPATRESLIGEPADDHWTHQQVPLEGADTEIIVRKRWLQKDSSGSERVSSLVSSMPDLSLETYSPVGSADPDPVESYPFREYDLTLLRKVMQELITQGRATDRDYIQGRALLVLVRSLFTKFDWATAEEGALVTWDELFDLLVEETTYVPLWVQEMLDNTLIPTFDGDENAWEVRVSKALYLLNQTPAVPATPENLGRLMLDDVHASVDESVEETESALNTLVDKRKVLTETNDKGDEVYTLVSEEQESILSRAQTKAEQISPHQLSAWLETRLRENDGFFRSDSSLHEADVGDERLVPLRYEYSILDPVGRAPTTEFDAVRIRVLADDPETVTDQVGTWKDVNDGRAGGEHILIAIEVPETTLDRIRNVLGMGKVLDEETETHEELEREHRTDKRRLESSVSDLLENAAVHTVHEYRGERPSVLEDTVEDQVQSVFGSTRKVLSRPLVEVDDAKGLAKFFRGSGDWPLADSDAVMLGVDTSNRTIGSSGWCREFIDEYEQQSAVDVETLLQQTRTANGDYRGTPQESMAALLITLATSNEKVALKQDTDYVTDPAAIGRQVRTKSGLTSLQVRFGVDTINPKEIRTVVSTVLGHDPDGDDPDAWVDELATWVDEHSVLVKRTFKGVSREFDVSLDALESALSPAYSGGEITTSDLVEDGVKSDAETFADARELFTGRLVSLDSQARPHHVRPDAVEEGEKSLWAQFSETLELLESLYPSATITSRMQTTAESSSVPTKETLTTRIADATGHRVDVLSDQYRRITAEAVDKSDPTAICGDLTTWVQEHESSVRALLEDATDTFRGVSFDSIEEVFETAWAGDQIEEAALVASSVRQQAKTYENVNEILDGDPSPWAQLESAGDTLRAEHPDSPTTEAVETVLGSSRPPSLQRVQQLIDEADDPRTGGGAWADLQRVAEELRQEIPNATITDEVTAVVDADDRPTEDRVSELLSEAKTVLNRMRTVQEELDELSDESIVLIDRSE</sequence>
<reference evidence="2" key="2">
    <citation type="submission" date="2020-09" db="EMBL/GenBank/DDBJ databases">
        <authorList>
            <person name="Sun Q."/>
            <person name="Ohkuma M."/>
        </authorList>
    </citation>
    <scope>NUCLEOTIDE SEQUENCE</scope>
    <source>
        <strain evidence="2">JCM 17820</strain>
    </source>
</reference>
<dbReference type="Proteomes" id="UP000605784">
    <property type="component" value="Unassembled WGS sequence"/>
</dbReference>
<dbReference type="RefSeq" id="WP_188997391.1">
    <property type="nucleotide sequence ID" value="NZ_BMOU01000003.1"/>
</dbReference>
<organism evidence="2 3">
    <name type="scientific">Haloarcula pellucida</name>
    <dbReference type="NCBI Taxonomy" id="1427151"/>
    <lineage>
        <taxon>Archaea</taxon>
        <taxon>Methanobacteriati</taxon>
        <taxon>Methanobacteriota</taxon>
        <taxon>Stenosarchaea group</taxon>
        <taxon>Halobacteria</taxon>
        <taxon>Halobacteriales</taxon>
        <taxon>Haloarculaceae</taxon>
        <taxon>Haloarcula</taxon>
    </lineage>
</organism>
<feature type="coiled-coil region" evidence="1">
    <location>
        <begin position="1252"/>
        <end position="1279"/>
    </location>
</feature>
<protein>
    <submittedName>
        <fullName evidence="2">Uncharacterized protein</fullName>
    </submittedName>
</protein>
<gene>
    <name evidence="2" type="ORF">GCM10009030_21740</name>
</gene>
<evidence type="ECO:0000313" key="3">
    <source>
        <dbReference type="Proteomes" id="UP000605784"/>
    </source>
</evidence>
<keyword evidence="1" id="KW-0175">Coiled coil</keyword>
<name>A0A830GNE2_9EURY</name>